<sequence length="176" mass="20630">MTSLPQNPAPKRTSKPLPHLTSAIDHLESRSLQISTLLHTSPLTRSIIPDNDYSLLKLTRSLTRNICATLDIFTSAHTRCWSDATFRQCALRCLRLHRSLQDRQCEIGEIFHEFRDWRRSDDEFVYERWLEDIGGVEVSAGIEARMVEILLIGFLAEMAEEDRRWLERRFGGWMRW</sequence>
<evidence type="ECO:0000313" key="1">
    <source>
        <dbReference type="EMBL" id="RPB12320.1"/>
    </source>
</evidence>
<protein>
    <submittedName>
        <fullName evidence="1">Uncharacterized protein</fullName>
    </submittedName>
</protein>
<dbReference type="Proteomes" id="UP000277580">
    <property type="component" value="Unassembled WGS sequence"/>
</dbReference>
<organism evidence="1 2">
    <name type="scientific">Morchella conica CCBAS932</name>
    <dbReference type="NCBI Taxonomy" id="1392247"/>
    <lineage>
        <taxon>Eukaryota</taxon>
        <taxon>Fungi</taxon>
        <taxon>Dikarya</taxon>
        <taxon>Ascomycota</taxon>
        <taxon>Pezizomycotina</taxon>
        <taxon>Pezizomycetes</taxon>
        <taxon>Pezizales</taxon>
        <taxon>Morchellaceae</taxon>
        <taxon>Morchella</taxon>
    </lineage>
</organism>
<reference evidence="1 2" key="1">
    <citation type="journal article" date="2018" name="Nat. Ecol. Evol.">
        <title>Pezizomycetes genomes reveal the molecular basis of ectomycorrhizal truffle lifestyle.</title>
        <authorList>
            <person name="Murat C."/>
            <person name="Payen T."/>
            <person name="Noel B."/>
            <person name="Kuo A."/>
            <person name="Morin E."/>
            <person name="Chen J."/>
            <person name="Kohler A."/>
            <person name="Krizsan K."/>
            <person name="Balestrini R."/>
            <person name="Da Silva C."/>
            <person name="Montanini B."/>
            <person name="Hainaut M."/>
            <person name="Levati E."/>
            <person name="Barry K.W."/>
            <person name="Belfiori B."/>
            <person name="Cichocki N."/>
            <person name="Clum A."/>
            <person name="Dockter R.B."/>
            <person name="Fauchery L."/>
            <person name="Guy J."/>
            <person name="Iotti M."/>
            <person name="Le Tacon F."/>
            <person name="Lindquist E.A."/>
            <person name="Lipzen A."/>
            <person name="Malagnac F."/>
            <person name="Mello A."/>
            <person name="Molinier V."/>
            <person name="Miyauchi S."/>
            <person name="Poulain J."/>
            <person name="Riccioni C."/>
            <person name="Rubini A."/>
            <person name="Sitrit Y."/>
            <person name="Splivallo R."/>
            <person name="Traeger S."/>
            <person name="Wang M."/>
            <person name="Zifcakova L."/>
            <person name="Wipf D."/>
            <person name="Zambonelli A."/>
            <person name="Paolocci F."/>
            <person name="Nowrousian M."/>
            <person name="Ottonello S."/>
            <person name="Baldrian P."/>
            <person name="Spatafora J.W."/>
            <person name="Henrissat B."/>
            <person name="Nagy L.G."/>
            <person name="Aury J.M."/>
            <person name="Wincker P."/>
            <person name="Grigoriev I.V."/>
            <person name="Bonfante P."/>
            <person name="Martin F.M."/>
        </authorList>
    </citation>
    <scope>NUCLEOTIDE SEQUENCE [LARGE SCALE GENOMIC DNA]</scope>
    <source>
        <strain evidence="1 2">CCBAS932</strain>
    </source>
</reference>
<dbReference type="EMBL" id="ML119129">
    <property type="protein sequence ID" value="RPB12320.1"/>
    <property type="molecule type" value="Genomic_DNA"/>
</dbReference>
<accession>A0A3N4KP90</accession>
<proteinExistence type="predicted"/>
<name>A0A3N4KP90_9PEZI</name>
<gene>
    <name evidence="1" type="ORF">P167DRAFT_574357</name>
</gene>
<evidence type="ECO:0000313" key="2">
    <source>
        <dbReference type="Proteomes" id="UP000277580"/>
    </source>
</evidence>
<dbReference type="AlphaFoldDB" id="A0A3N4KP90"/>
<dbReference type="OrthoDB" id="10343444at2759"/>
<keyword evidence="2" id="KW-1185">Reference proteome</keyword>
<dbReference type="InParanoid" id="A0A3N4KP90"/>